<keyword evidence="1" id="KW-0472">Membrane</keyword>
<proteinExistence type="predicted"/>
<feature type="transmembrane region" description="Helical" evidence="1">
    <location>
        <begin position="41"/>
        <end position="60"/>
    </location>
</feature>
<sequence length="67" mass="7033">MPNSIASGNLHAANADAWAPMSPEALEAISRAALVHGFGRIILYSGIAVWVLAGVSFLICSDRRAQP</sequence>
<organism evidence="2 3">
    <name type="scientific">Ralstonia solanacearum (strain Po82)</name>
    <dbReference type="NCBI Taxonomy" id="1031711"/>
    <lineage>
        <taxon>Bacteria</taxon>
        <taxon>Pseudomonadati</taxon>
        <taxon>Pseudomonadota</taxon>
        <taxon>Betaproteobacteria</taxon>
        <taxon>Burkholderiales</taxon>
        <taxon>Burkholderiaceae</taxon>
        <taxon>Ralstonia</taxon>
        <taxon>Ralstonia solanacearum species complex</taxon>
    </lineage>
</organism>
<protein>
    <submittedName>
        <fullName evidence="2">Transporter transmembrane protein</fullName>
    </submittedName>
</protein>
<dbReference type="KEGG" id="rsn:RSPO_m00929"/>
<keyword evidence="1 2" id="KW-0812">Transmembrane</keyword>
<dbReference type="Proteomes" id="UP000007953">
    <property type="component" value="Plasmid megaplasmid"/>
</dbReference>
<dbReference type="HOGENOM" id="CLU_2809377_0_0_4"/>
<geneLocation type="plasmid" evidence="3"/>
<accession>F6G950</accession>
<evidence type="ECO:0000256" key="1">
    <source>
        <dbReference type="SAM" id="Phobius"/>
    </source>
</evidence>
<keyword evidence="2" id="KW-0614">Plasmid</keyword>
<keyword evidence="1" id="KW-1133">Transmembrane helix</keyword>
<evidence type="ECO:0000313" key="3">
    <source>
        <dbReference type="Proteomes" id="UP000007953"/>
    </source>
</evidence>
<dbReference type="EMBL" id="CP002820">
    <property type="protein sequence ID" value="AEG71567.1"/>
    <property type="molecule type" value="Genomic_DNA"/>
</dbReference>
<dbReference type="AlphaFoldDB" id="F6G950"/>
<evidence type="ECO:0000313" key="2">
    <source>
        <dbReference type="EMBL" id="AEG71567.1"/>
    </source>
</evidence>
<name>F6G950_RALS8</name>
<gene>
    <name evidence="2" type="ordered locus">RSPO_m00929</name>
</gene>
<dbReference type="PATRIC" id="fig|1031711.3.peg.4136"/>
<reference evidence="2 3" key="1">
    <citation type="journal article" date="2011" name="J. Bacteriol.">
        <title>Complete genome sequence of the plant pathogen Ralstonia solanacearum strain Po82.</title>
        <authorList>
            <person name="Xu J."/>
            <person name="Zheng H.J."/>
            <person name="Liu L."/>
            <person name="Pan Z.C."/>
            <person name="Prior P."/>
            <person name="Tang B."/>
            <person name="Xu J.S."/>
            <person name="Zhang H."/>
            <person name="Tian Q."/>
            <person name="Zhang L.Q."/>
            <person name="Feng J."/>
        </authorList>
    </citation>
    <scope>NUCLEOTIDE SEQUENCE [LARGE SCALE GENOMIC DNA]</scope>
    <source>
        <strain evidence="3">Po82</strain>
    </source>
</reference>